<sequence>MKQILALLCMLAWFSHSAAAQKTNAKTKSRPAAAVGVVAGKTIYARNCLTCHQADGGGVDGMNPPLTNTTYVLGDKTRLVKVILNGLQDEDIDGEPYNNVMPAFDILTDQEIADVLTFVRSNFGNKASEVTAAEVKTIRATNRK</sequence>
<keyword evidence="1 4" id="KW-0349">Heme</keyword>
<accession>A0ABY4J490</accession>
<evidence type="ECO:0000256" key="1">
    <source>
        <dbReference type="ARBA" id="ARBA00022617"/>
    </source>
</evidence>
<dbReference type="PROSITE" id="PS51007">
    <property type="entry name" value="CYTC"/>
    <property type="match status" value="1"/>
</dbReference>
<evidence type="ECO:0000259" key="6">
    <source>
        <dbReference type="PROSITE" id="PS51007"/>
    </source>
</evidence>
<feature type="signal peptide" evidence="5">
    <location>
        <begin position="1"/>
        <end position="20"/>
    </location>
</feature>
<dbReference type="PANTHER" id="PTHR35008">
    <property type="entry name" value="BLL4482 PROTEIN-RELATED"/>
    <property type="match status" value="1"/>
</dbReference>
<name>A0ABY4J490_9BACT</name>
<evidence type="ECO:0000256" key="3">
    <source>
        <dbReference type="ARBA" id="ARBA00023004"/>
    </source>
</evidence>
<feature type="chain" id="PRO_5047154345" evidence="5">
    <location>
        <begin position="21"/>
        <end position="144"/>
    </location>
</feature>
<dbReference type="SUPFAM" id="SSF46626">
    <property type="entry name" value="Cytochrome c"/>
    <property type="match status" value="1"/>
</dbReference>
<gene>
    <name evidence="7" type="ORF">MWH26_10155</name>
</gene>
<evidence type="ECO:0000313" key="8">
    <source>
        <dbReference type="Proteomes" id="UP000829647"/>
    </source>
</evidence>
<feature type="domain" description="Cytochrome c" evidence="6">
    <location>
        <begin position="35"/>
        <end position="123"/>
    </location>
</feature>
<dbReference type="InterPro" id="IPR036909">
    <property type="entry name" value="Cyt_c-like_dom_sf"/>
</dbReference>
<keyword evidence="2 4" id="KW-0479">Metal-binding</keyword>
<evidence type="ECO:0000256" key="4">
    <source>
        <dbReference type="PROSITE-ProRule" id="PRU00433"/>
    </source>
</evidence>
<keyword evidence="3 4" id="KW-0408">Iron</keyword>
<dbReference type="Pfam" id="PF00034">
    <property type="entry name" value="Cytochrom_C"/>
    <property type="match status" value="1"/>
</dbReference>
<keyword evidence="8" id="KW-1185">Reference proteome</keyword>
<proteinExistence type="predicted"/>
<keyword evidence="5" id="KW-0732">Signal</keyword>
<evidence type="ECO:0000256" key="5">
    <source>
        <dbReference type="SAM" id="SignalP"/>
    </source>
</evidence>
<dbReference type="RefSeq" id="WP_247974181.1">
    <property type="nucleotide sequence ID" value="NZ_CP095848.1"/>
</dbReference>
<evidence type="ECO:0000313" key="7">
    <source>
        <dbReference type="EMBL" id="UPL47563.1"/>
    </source>
</evidence>
<dbReference type="PANTHER" id="PTHR35008:SF8">
    <property type="entry name" value="ALCOHOL DEHYDROGENASE CYTOCHROME C SUBUNIT"/>
    <property type="match status" value="1"/>
</dbReference>
<dbReference type="InterPro" id="IPR051459">
    <property type="entry name" value="Cytochrome_c-type_DH"/>
</dbReference>
<organism evidence="7 8">
    <name type="scientific">Hymenobacter sublimis</name>
    <dbReference type="NCBI Taxonomy" id="2933777"/>
    <lineage>
        <taxon>Bacteria</taxon>
        <taxon>Pseudomonadati</taxon>
        <taxon>Bacteroidota</taxon>
        <taxon>Cytophagia</taxon>
        <taxon>Cytophagales</taxon>
        <taxon>Hymenobacteraceae</taxon>
        <taxon>Hymenobacter</taxon>
    </lineage>
</organism>
<dbReference type="EMBL" id="CP095848">
    <property type="protein sequence ID" value="UPL47563.1"/>
    <property type="molecule type" value="Genomic_DNA"/>
</dbReference>
<dbReference type="InterPro" id="IPR009056">
    <property type="entry name" value="Cyt_c-like_dom"/>
</dbReference>
<reference evidence="7 8" key="1">
    <citation type="submission" date="2022-04" db="EMBL/GenBank/DDBJ databases">
        <title>Hymenobacter sp. isolated from the air.</title>
        <authorList>
            <person name="Won M."/>
            <person name="Lee C.-M."/>
            <person name="Woen H.-Y."/>
            <person name="Kwon S.-W."/>
        </authorList>
    </citation>
    <scope>NUCLEOTIDE SEQUENCE [LARGE SCALE GENOMIC DNA]</scope>
    <source>
        <strain evidence="8">5516 S-25</strain>
    </source>
</reference>
<dbReference type="Gene3D" id="1.10.760.10">
    <property type="entry name" value="Cytochrome c-like domain"/>
    <property type="match status" value="1"/>
</dbReference>
<dbReference type="Proteomes" id="UP000829647">
    <property type="component" value="Chromosome"/>
</dbReference>
<protein>
    <submittedName>
        <fullName evidence="7">Cytochrome c</fullName>
    </submittedName>
</protein>
<evidence type="ECO:0000256" key="2">
    <source>
        <dbReference type="ARBA" id="ARBA00022723"/>
    </source>
</evidence>